<dbReference type="SUPFAM" id="SSF49899">
    <property type="entry name" value="Concanavalin A-like lectins/glucanases"/>
    <property type="match status" value="1"/>
</dbReference>
<dbReference type="InterPro" id="IPR036116">
    <property type="entry name" value="FN3_sf"/>
</dbReference>
<feature type="signal peptide" evidence="1">
    <location>
        <begin position="1"/>
        <end position="20"/>
    </location>
</feature>
<dbReference type="InterPro" id="IPR013783">
    <property type="entry name" value="Ig-like_fold"/>
</dbReference>
<evidence type="ECO:0000313" key="4">
    <source>
        <dbReference type="Proteomes" id="UP000238924"/>
    </source>
</evidence>
<dbReference type="InterPro" id="IPR013320">
    <property type="entry name" value="ConA-like_dom_sf"/>
</dbReference>
<accession>A0ABX5B700</accession>
<keyword evidence="1" id="KW-0732">Signal</keyword>
<feature type="domain" description="Fibronectin type-III" evidence="2">
    <location>
        <begin position="377"/>
        <end position="471"/>
    </location>
</feature>
<dbReference type="SUPFAM" id="SSF49265">
    <property type="entry name" value="Fibronectin type III"/>
    <property type="match status" value="1"/>
</dbReference>
<dbReference type="EMBL" id="JJMJ01000082">
    <property type="protein sequence ID" value="PPS22324.1"/>
    <property type="molecule type" value="Genomic_DNA"/>
</dbReference>
<protein>
    <submittedName>
        <fullName evidence="3">Fibronectin</fullName>
    </submittedName>
</protein>
<evidence type="ECO:0000313" key="3">
    <source>
        <dbReference type="EMBL" id="PPS22324.1"/>
    </source>
</evidence>
<comment type="caution">
    <text evidence="3">The sequence shown here is derived from an EMBL/GenBank/DDBJ whole genome shotgun (WGS) entry which is preliminary data.</text>
</comment>
<dbReference type="SMART" id="SM00060">
    <property type="entry name" value="FN3"/>
    <property type="match status" value="1"/>
</dbReference>
<sequence length="471" mass="53774">MRYIGIFIAFILFCTVNLNAAVINVFSDTNNIYYSSLDNITNSFVLNNGNSDEVSNDINLIFERALLGSSYFHGLSYSPDIKYITGANGGKAVFFPNIRSYVKIDHYLDNSDDVSMSSFTFEFYLNPYRVRMNSKVLSKMAIYNDNGVTKYAGIRANIINGRLVWQFNNLFSYNGQYTNVTLSGGEYLKENEWRHHSVSFDASTGKLVKYIDGLEEEVIYLTSTGDRNGSPYVAEFENIKLDPLYLGQGFIGGLDSFYFTPDYKQDFNLYRYSSNGEIISRVIDFEDKNTFIDSINYTGSYTNGCYIDLYYRTSDYYFAPDDSNIAWQYLDNNTNYMTSNVRYLQIRAVLNSNADRNITPILNNVDISYHKGRLPQIPVNLTATAVNNNSVMLRWDSVHEDVVGYKIYYGTKPGVYNDAEYTPIQIGNQTEYYIEGLNMNEVYYFTITAIGGEGGNIESGFSKEVYVRPVH</sequence>
<dbReference type="CDD" id="cd00063">
    <property type="entry name" value="FN3"/>
    <property type="match status" value="1"/>
</dbReference>
<evidence type="ECO:0000259" key="2">
    <source>
        <dbReference type="PROSITE" id="PS50853"/>
    </source>
</evidence>
<dbReference type="Pfam" id="PF00041">
    <property type="entry name" value="fn3"/>
    <property type="match status" value="1"/>
</dbReference>
<organism evidence="3 4">
    <name type="scientific">Brachyspira murdochii</name>
    <dbReference type="NCBI Taxonomy" id="84378"/>
    <lineage>
        <taxon>Bacteria</taxon>
        <taxon>Pseudomonadati</taxon>
        <taxon>Spirochaetota</taxon>
        <taxon>Spirochaetia</taxon>
        <taxon>Brachyspirales</taxon>
        <taxon>Brachyspiraceae</taxon>
        <taxon>Brachyspira</taxon>
    </lineage>
</organism>
<proteinExistence type="predicted"/>
<evidence type="ECO:0000256" key="1">
    <source>
        <dbReference type="SAM" id="SignalP"/>
    </source>
</evidence>
<dbReference type="Gene3D" id="2.60.40.10">
    <property type="entry name" value="Immunoglobulins"/>
    <property type="match status" value="1"/>
</dbReference>
<dbReference type="Proteomes" id="UP000238924">
    <property type="component" value="Unassembled WGS sequence"/>
</dbReference>
<name>A0ABX5B700_9SPIR</name>
<dbReference type="InterPro" id="IPR003961">
    <property type="entry name" value="FN3_dom"/>
</dbReference>
<dbReference type="PROSITE" id="PS50853">
    <property type="entry name" value="FN3"/>
    <property type="match status" value="1"/>
</dbReference>
<gene>
    <name evidence="3" type="ORF">DJ52_05570</name>
</gene>
<reference evidence="3 4" key="1">
    <citation type="submission" date="2014-04" db="EMBL/GenBank/DDBJ databases">
        <title>Whole genome sequence of 'Brachyspira hampsonii' D13-03603F2.</title>
        <authorList>
            <person name="Patterson A.H."/>
            <person name="Chaban B."/>
            <person name="Fernando C."/>
            <person name="Harding J.C."/>
            <person name="Hill J.E."/>
        </authorList>
    </citation>
    <scope>NUCLEOTIDE SEQUENCE [LARGE SCALE GENOMIC DNA]</scope>
    <source>
        <strain evidence="3 4">D13-03603F2</strain>
    </source>
</reference>
<dbReference type="RefSeq" id="WP_104618311.1">
    <property type="nucleotide sequence ID" value="NZ_JJMJ01000082.1"/>
</dbReference>
<keyword evidence="4" id="KW-1185">Reference proteome</keyword>
<feature type="chain" id="PRO_5045815360" evidence="1">
    <location>
        <begin position="21"/>
        <end position="471"/>
    </location>
</feature>
<dbReference type="Gene3D" id="2.60.120.200">
    <property type="match status" value="1"/>
</dbReference>